<reference evidence="1" key="1">
    <citation type="journal article" date="2020" name="Nature">
        <title>Giant virus diversity and host interactions through global metagenomics.</title>
        <authorList>
            <person name="Schulz F."/>
            <person name="Roux S."/>
            <person name="Paez-Espino D."/>
            <person name="Jungbluth S."/>
            <person name="Walsh D.A."/>
            <person name="Denef V.J."/>
            <person name="McMahon K.D."/>
            <person name="Konstantinidis K.T."/>
            <person name="Eloe-Fadrosh E.A."/>
            <person name="Kyrpides N.C."/>
            <person name="Woyke T."/>
        </authorList>
    </citation>
    <scope>NUCLEOTIDE SEQUENCE</scope>
    <source>
        <strain evidence="1">GVMAG-M-3300009180-1</strain>
    </source>
</reference>
<evidence type="ECO:0008006" key="2">
    <source>
        <dbReference type="Google" id="ProtNLM"/>
    </source>
</evidence>
<name>A0A6C0F3C1_9ZZZZ</name>
<organism evidence="1">
    <name type="scientific">viral metagenome</name>
    <dbReference type="NCBI Taxonomy" id="1070528"/>
    <lineage>
        <taxon>unclassified sequences</taxon>
        <taxon>metagenomes</taxon>
        <taxon>organismal metagenomes</taxon>
    </lineage>
</organism>
<sequence>MGKRVISFSLWGSKPTYMVGILRNVDMAKTFYPDFECWVYLHVDTVPKEIEEKLRTRDNVKIIHKTGDLNLVKPMMWRFESIDDPEVEINMSRDCDTKIMIREKYAVNQWLASGKTFHIMRDHPKHKVHIMGGMFGTRKIPKLPLWKTVMERYKQEGVYMYDQDFLRDCVYPLIYNDSIIHTSFHSVVGESAIRFPTEYDAQYNFVGQYINENEEQNMDNVRELYEKYTQRAKKMRMIM</sequence>
<proteinExistence type="predicted"/>
<protein>
    <recommendedName>
        <fullName evidence="2">Glycosyltransferase</fullName>
    </recommendedName>
</protein>
<dbReference type="EMBL" id="MN739012">
    <property type="protein sequence ID" value="QHT35049.1"/>
    <property type="molecule type" value="Genomic_DNA"/>
</dbReference>
<dbReference type="AlphaFoldDB" id="A0A6C0F3C1"/>
<accession>A0A6C0F3C1</accession>
<evidence type="ECO:0000313" key="1">
    <source>
        <dbReference type="EMBL" id="QHT35049.1"/>
    </source>
</evidence>